<dbReference type="Proteomes" id="UP000222310">
    <property type="component" value="Unassembled WGS sequence"/>
</dbReference>
<proteinExistence type="predicted"/>
<gene>
    <name evidence="1" type="ORF">VF08_01290</name>
</gene>
<sequence length="96" mass="10962">MALFGKYIIQKADGTPIDPNAQYFVLRPDTDKAARVAIRAYIQELSDSDEDAALKQDLIAWIKNLDEKDRKNAMRRQAARYGDGSAWEEYGTWQGH</sequence>
<comment type="caution">
    <text evidence="1">The sequence shown here is derived from an EMBL/GenBank/DDBJ whole genome shotgun (WGS) entry which is preliminary data.</text>
</comment>
<evidence type="ECO:0000313" key="2">
    <source>
        <dbReference type="Proteomes" id="UP000222310"/>
    </source>
</evidence>
<name>A0A9Q5ZHB5_NOSLI</name>
<dbReference type="AlphaFoldDB" id="A0A9Q5ZHB5"/>
<dbReference type="RefSeq" id="WP_099065871.1">
    <property type="nucleotide sequence ID" value="NZ_LAHD01000002.1"/>
</dbReference>
<reference evidence="1 2" key="1">
    <citation type="submission" date="2015-02" db="EMBL/GenBank/DDBJ databases">
        <title>Nostoc linckia genome annotation.</title>
        <authorList>
            <person name="Zhou Z."/>
        </authorList>
    </citation>
    <scope>NUCLEOTIDE SEQUENCE [LARGE SCALE GENOMIC DNA]</scope>
    <source>
        <strain evidence="2">z8</strain>
    </source>
</reference>
<protein>
    <submittedName>
        <fullName evidence="1">Uncharacterized protein</fullName>
    </submittedName>
</protein>
<dbReference type="EMBL" id="LAHD01000002">
    <property type="protein sequence ID" value="PHK07262.1"/>
    <property type="molecule type" value="Genomic_DNA"/>
</dbReference>
<evidence type="ECO:0000313" key="1">
    <source>
        <dbReference type="EMBL" id="PHK07262.1"/>
    </source>
</evidence>
<organism evidence="1 2">
    <name type="scientific">Nostoc linckia z8</name>
    <dbReference type="NCBI Taxonomy" id="1628746"/>
    <lineage>
        <taxon>Bacteria</taxon>
        <taxon>Bacillati</taxon>
        <taxon>Cyanobacteriota</taxon>
        <taxon>Cyanophyceae</taxon>
        <taxon>Nostocales</taxon>
        <taxon>Nostocaceae</taxon>
        <taxon>Nostoc</taxon>
    </lineage>
</organism>
<dbReference type="GeneID" id="57092059"/>
<accession>A0A9Q5ZHB5</accession>